<dbReference type="PROSITE" id="PS50005">
    <property type="entry name" value="TPR"/>
    <property type="match status" value="1"/>
</dbReference>
<accession>A0A926ZFP6</accession>
<dbReference type="SMART" id="SM00028">
    <property type="entry name" value="TPR"/>
    <property type="match status" value="5"/>
</dbReference>
<dbReference type="SUPFAM" id="SSF48452">
    <property type="entry name" value="TPR-like"/>
    <property type="match status" value="2"/>
</dbReference>
<feature type="repeat" description="TPR" evidence="1">
    <location>
        <begin position="455"/>
        <end position="488"/>
    </location>
</feature>
<dbReference type="AlphaFoldDB" id="A0A926ZFP6"/>
<dbReference type="InterPro" id="IPR019734">
    <property type="entry name" value="TPR_rpt"/>
</dbReference>
<dbReference type="InterPro" id="IPR024983">
    <property type="entry name" value="CHAT_dom"/>
</dbReference>
<reference evidence="3" key="1">
    <citation type="journal article" date="2015" name="ISME J.">
        <title>Draft Genome Sequence of Streptomyces incarnatus NRRL8089, which Produces the Nucleoside Antibiotic Sinefungin.</title>
        <authorList>
            <person name="Oshima K."/>
            <person name="Hattori M."/>
            <person name="Shimizu H."/>
            <person name="Fukuda K."/>
            <person name="Nemoto M."/>
            <person name="Inagaki K."/>
            <person name="Tamura T."/>
        </authorList>
    </citation>
    <scope>NUCLEOTIDE SEQUENCE</scope>
    <source>
        <strain evidence="3">FACHB-1375</strain>
    </source>
</reference>
<dbReference type="PANTHER" id="PTHR10098:SF112">
    <property type="entry name" value="SLR0380 PROTEIN"/>
    <property type="match status" value="1"/>
</dbReference>
<feature type="domain" description="CHAT" evidence="2">
    <location>
        <begin position="679"/>
        <end position="962"/>
    </location>
</feature>
<evidence type="ECO:0000313" key="3">
    <source>
        <dbReference type="EMBL" id="MBD2181070.1"/>
    </source>
</evidence>
<reference evidence="3" key="2">
    <citation type="submission" date="2020-08" db="EMBL/GenBank/DDBJ databases">
        <authorList>
            <person name="Chen M."/>
            <person name="Teng W."/>
            <person name="Zhao L."/>
            <person name="Hu C."/>
            <person name="Zhou Y."/>
            <person name="Han B."/>
            <person name="Song L."/>
            <person name="Shu W."/>
        </authorList>
    </citation>
    <scope>NUCLEOTIDE SEQUENCE</scope>
    <source>
        <strain evidence="3">FACHB-1375</strain>
    </source>
</reference>
<sequence length="964" mass="108834">MRNNQTNFNRKLKNNRSTGNWLKVVKRLYRRRLLIVAALLFVLSLGLPSIVAQVSAQIPIVQSQPSGLQLVQQAKRSYEIRDFGEAARTWQQAASTFAAAGDILNQAMALSNLSLTYQQLAEWDKAEEAIAQSLNLLQTQQNTPEKLRILAQSLDIQGQLQLTTGQTETAIETWQKAANTYERMNEKERMAQSLLNLAQAQQDLGLYPRSCKILLQALEVKNIDCEALSKATQSTPEKPDYFLSIFEALPDSPTKATGLRLLGDFLRVSGNLDRSQKVLQLSLEVAQNLSSPIDENEAQLSLGNTARAQPDANKALEYYQQAATSTFPTIKIQAQLNQLSLLIENRGRLSEAQALWPQIEPEITKLPASRESIYARINLAQSLICLKQQAVENETPELSSPVIQQCNSLHKESKETKKLPLSDVSSLPKIDEILDKILSDAFERAQKLKDRRASAYAFGYRGAVYQQRGDLPKAEEFTRQALSLTSSIKAPDVAYRWQWQLGRLLQTQAEEKSKSTDADRGAIAAYTSAFRNLQSLRGDLVSISPEVQFNFRDSIEPLYREFVDLLLRPDEPSQENLKQAREAIEALQLAELNDFFRDACLDAKPEILDKVVDETKPLTAIFYAIILKERLEVVLKLPKQDKLQHYRTRIPQNEVENILLKLREYLSDVATTASDVNSLSQKVYDWLIRPRQTKLAESEVKTLVFVLDGLLRNIPMAVLYDADNKEYLVQKYPIALTPGLQLLSPRPLRQNKLSAITAGISERRKFDDDKEFEALPNVPTELKRIQSTVPRSQLLLNQDFIKTNLQKQIETAKFNIVHIATHGQFSSNPEETFILTWDKLLKVRELDQLLRINRSDNSVPIELLILSACETAAGDNRATLGLAGVAVRAGARSTLATLWPVNDESTSEFMSQLYRQLINGNTTENITKAEALQKAQIAMLTNQEQKDWKLPYYWAAYVLVGNWL</sequence>
<dbReference type="InterPro" id="IPR011990">
    <property type="entry name" value="TPR-like_helical_dom_sf"/>
</dbReference>
<proteinExistence type="predicted"/>
<dbReference type="PANTHER" id="PTHR10098">
    <property type="entry name" value="RAPSYN-RELATED"/>
    <property type="match status" value="1"/>
</dbReference>
<comment type="caution">
    <text evidence="3">The sequence shown here is derived from an EMBL/GenBank/DDBJ whole genome shotgun (WGS) entry which is preliminary data.</text>
</comment>
<evidence type="ECO:0000313" key="4">
    <source>
        <dbReference type="Proteomes" id="UP000641646"/>
    </source>
</evidence>
<organism evidence="3 4">
    <name type="scientific">Aerosakkonema funiforme FACHB-1375</name>
    <dbReference type="NCBI Taxonomy" id="2949571"/>
    <lineage>
        <taxon>Bacteria</taxon>
        <taxon>Bacillati</taxon>
        <taxon>Cyanobacteriota</taxon>
        <taxon>Cyanophyceae</taxon>
        <taxon>Oscillatoriophycideae</taxon>
        <taxon>Aerosakkonematales</taxon>
        <taxon>Aerosakkonemataceae</taxon>
        <taxon>Aerosakkonema</taxon>
    </lineage>
</organism>
<evidence type="ECO:0000256" key="1">
    <source>
        <dbReference type="PROSITE-ProRule" id="PRU00339"/>
    </source>
</evidence>
<keyword evidence="1" id="KW-0802">TPR repeat</keyword>
<gene>
    <name evidence="3" type="ORF">H6G03_08145</name>
</gene>
<keyword evidence="4" id="KW-1185">Reference proteome</keyword>
<dbReference type="Pfam" id="PF12770">
    <property type="entry name" value="CHAT"/>
    <property type="match status" value="1"/>
</dbReference>
<name>A0A926ZFP6_9CYAN</name>
<dbReference type="Proteomes" id="UP000641646">
    <property type="component" value="Unassembled WGS sequence"/>
</dbReference>
<dbReference type="EMBL" id="JACJPW010000015">
    <property type="protein sequence ID" value="MBD2181070.1"/>
    <property type="molecule type" value="Genomic_DNA"/>
</dbReference>
<protein>
    <submittedName>
        <fullName evidence="3">CHAT domain-containing protein</fullName>
    </submittedName>
</protein>
<evidence type="ECO:0000259" key="2">
    <source>
        <dbReference type="Pfam" id="PF12770"/>
    </source>
</evidence>
<dbReference type="Gene3D" id="1.25.40.10">
    <property type="entry name" value="Tetratricopeptide repeat domain"/>
    <property type="match status" value="3"/>
</dbReference>
<dbReference type="RefSeq" id="WP_190463832.1">
    <property type="nucleotide sequence ID" value="NZ_JACJPW010000015.1"/>
</dbReference>